<dbReference type="PROSITE" id="PS50011">
    <property type="entry name" value="PROTEIN_KINASE_DOM"/>
    <property type="match status" value="1"/>
</dbReference>
<feature type="domain" description="Protein kinase" evidence="10">
    <location>
        <begin position="602"/>
        <end position="861"/>
    </location>
</feature>
<evidence type="ECO:0000313" key="12">
    <source>
        <dbReference type="Proteomes" id="UP000192578"/>
    </source>
</evidence>
<dbReference type="PANTHER" id="PTHR11584">
    <property type="entry name" value="SERINE/THREONINE PROTEIN KINASE"/>
    <property type="match status" value="1"/>
</dbReference>
<keyword evidence="6 8" id="KW-0067">ATP-binding</keyword>
<dbReference type="Pfam" id="PF19039">
    <property type="entry name" value="ASK_PH"/>
    <property type="match status" value="1"/>
</dbReference>
<evidence type="ECO:0000259" key="10">
    <source>
        <dbReference type="PROSITE" id="PS50011"/>
    </source>
</evidence>
<keyword evidence="12" id="KW-1185">Reference proteome</keyword>
<sequence>MSASVNTTQERRLTLACVVDMEQNEGLPTRKKAYEEIMKAAKDYRILVQPIPFERLDYGESAVLDAMYSADVAIVDMSLSNQQITLSGHLGSRERFGMQGSFILYDSEMVHGLFKSNLGTDVMNSIGYALSEDGERCIVTDSWMSDSGTSLYLKLKQLLKDVQITSSTHAKEKFIDDLRKARETLSSAQLKQELDTLRHRFDADSLLISPGIVLNLLLSYRDIQGYSAMISLMEDIQSRRDQPSAQQCLQSDFMYYYAWALNRRNHAGDRAKALEVIESLCLSEPPYLHPDGICLCGRIYKDLFIQSNYSNREYIQKSIEWYRKGFTVKPNEYAGINLATLLVVSGEKVDHSTELQSLLIQLNHMIGKRGSLEQLTDYWTVATFFEMCVLARNFHKAWQAAECMYKLKPPLWHIQSTMGNIKLIDTSVKMNRSLSDGGDGDGNDSQAESMSMEDDEELYSFFLELFSDATAPKTDAIHFPVLILEDTSTRRRLVPHFVTVNADETSAGERSIKIWQTACVDGMDALFKPEHVKGAAPNKQDERCLFLYVAYNVSEGLQLYFSCGNQRDRFYQLCKEFLRSAEDFIDLDEEKSIEYDYEMDKNGQRVLLGSGTFGRVYAARDSNTQVKLAVKEIRVSNDDAVQPLHDEIKLHSKLNHKNIVQLHGSVYENGFFKIFMEQVPGGSLSDLLRGLWGPLKGNEITIAFYSRQILEGLKYLHDQKIVHRDIKGANVLVNTFSGVLKISDFGTCKRLSGLNSNASSFKGTFQYMAPEVIDAQSQRGYATPADIWSFGCTVVEMADGKPPFSEIASPMAAMFKVGKEKSHPLIPAELSELCRSFIELTFEVIPANRPTAADLLKHPFLTDTYKRKHRQSLSASLEGLLRSQSTPLDSDPFSTTEIHAKLRNVHSTNVVEGHNANVSTPSTTPAPGSPQPDSGDSTAGSHYWARKQDEAQLALLKVLSDENAALAVRMVEIFDNNNRDGQSLLGDAETDMLLKAIEQCVSRDETVGRTFAKILIEELKSGVEEADHTRLMKQLQLFLFLLKREVQDVLRKRSIKPHWMFAFDDMISRAVQTILQQMGGSFAGDDEDDTLALELDEPDRREYTSQTSTSVNSGSNAHHHQHHHLAAASVKLGKLQDTTAALMEQLIAAEVRYQELLRRTLNDKSATIRLLEAQLINNNAKDMPPNL</sequence>
<gene>
    <name evidence="11" type="ORF">BV898_00660</name>
</gene>
<evidence type="ECO:0000256" key="2">
    <source>
        <dbReference type="ARBA" id="ARBA00022679"/>
    </source>
</evidence>
<evidence type="ECO:0000256" key="9">
    <source>
        <dbReference type="SAM" id="MobiDB-lite"/>
    </source>
</evidence>
<proteinExistence type="predicted"/>
<organism evidence="11 12">
    <name type="scientific">Hypsibius exemplaris</name>
    <name type="common">Freshwater tardigrade</name>
    <dbReference type="NCBI Taxonomy" id="2072580"/>
    <lineage>
        <taxon>Eukaryota</taxon>
        <taxon>Metazoa</taxon>
        <taxon>Ecdysozoa</taxon>
        <taxon>Tardigrada</taxon>
        <taxon>Eutardigrada</taxon>
        <taxon>Parachela</taxon>
        <taxon>Hypsibioidea</taxon>
        <taxon>Hypsibiidae</taxon>
        <taxon>Hypsibius</taxon>
    </lineage>
</organism>
<dbReference type="OrthoDB" id="275301at2759"/>
<dbReference type="Pfam" id="PF13281">
    <property type="entry name" value="MAP3K_TRAF_bd"/>
    <property type="match status" value="1"/>
</dbReference>
<dbReference type="InterPro" id="IPR008271">
    <property type="entry name" value="Ser/Thr_kinase_AS"/>
</dbReference>
<feature type="compositionally biased region" description="Polar residues" evidence="9">
    <location>
        <begin position="1104"/>
        <end position="1116"/>
    </location>
</feature>
<evidence type="ECO:0000256" key="8">
    <source>
        <dbReference type="PROSITE-ProRule" id="PRU10141"/>
    </source>
</evidence>
<dbReference type="PROSITE" id="PS00108">
    <property type="entry name" value="PROTEIN_KINASE_ST"/>
    <property type="match status" value="1"/>
</dbReference>
<evidence type="ECO:0000313" key="11">
    <source>
        <dbReference type="EMBL" id="OQV25730.1"/>
    </source>
</evidence>
<protein>
    <submittedName>
        <fullName evidence="11">Mitogen-activated protein kinase kinase kinase 15</fullName>
    </submittedName>
</protein>
<dbReference type="Gene3D" id="3.30.200.20">
    <property type="entry name" value="Phosphorylase Kinase, domain 1"/>
    <property type="match status" value="1"/>
</dbReference>
<dbReference type="PANTHER" id="PTHR11584:SF394">
    <property type="entry name" value="APOPTOTIC SIGNAL-REGULATING KINASE 1, ISOFORM C"/>
    <property type="match status" value="1"/>
</dbReference>
<dbReference type="GO" id="GO:0000165">
    <property type="term" value="P:MAPK cascade"/>
    <property type="evidence" value="ECO:0007669"/>
    <property type="project" value="InterPro"/>
</dbReference>
<dbReference type="InterPro" id="IPR046872">
    <property type="entry name" value="DRHyd-ASK"/>
</dbReference>
<dbReference type="PROSITE" id="PS00107">
    <property type="entry name" value="PROTEIN_KINASE_ATP"/>
    <property type="match status" value="1"/>
</dbReference>
<comment type="caution">
    <text evidence="11">The sequence shown here is derived from an EMBL/GenBank/DDBJ whole genome shotgun (WGS) entry which is preliminary data.</text>
</comment>
<dbReference type="InterPro" id="IPR025136">
    <property type="entry name" value="MAP3K_TRAF-bd"/>
</dbReference>
<dbReference type="EMBL" id="MTYJ01000002">
    <property type="protein sequence ID" value="OQV25730.1"/>
    <property type="molecule type" value="Genomic_DNA"/>
</dbReference>
<dbReference type="Pfam" id="PF20309">
    <property type="entry name" value="DRHyd-ASK"/>
    <property type="match status" value="1"/>
</dbReference>
<dbReference type="Proteomes" id="UP000192578">
    <property type="component" value="Unassembled WGS sequence"/>
</dbReference>
<keyword evidence="2" id="KW-0808">Transferase</keyword>
<dbReference type="Pfam" id="PF20302">
    <property type="entry name" value="HisK-N-like"/>
    <property type="match status" value="1"/>
</dbReference>
<dbReference type="SMART" id="SM00220">
    <property type="entry name" value="S_TKc"/>
    <property type="match status" value="1"/>
</dbReference>
<feature type="binding site" evidence="8">
    <location>
        <position position="631"/>
    </location>
    <ligand>
        <name>ATP</name>
        <dbReference type="ChEBI" id="CHEBI:30616"/>
    </ligand>
</feature>
<keyword evidence="3" id="KW-0479">Metal-binding</keyword>
<dbReference type="InterPro" id="IPR011009">
    <property type="entry name" value="Kinase-like_dom_sf"/>
</dbReference>
<feature type="region of interest" description="Disordered" evidence="9">
    <location>
        <begin position="907"/>
        <end position="941"/>
    </location>
</feature>
<name>A0A1W0XE33_HYPEX</name>
<keyword evidence="4 8" id="KW-0547">Nucleotide-binding</keyword>
<dbReference type="GO" id="GO:0005524">
    <property type="term" value="F:ATP binding"/>
    <property type="evidence" value="ECO:0007669"/>
    <property type="project" value="UniProtKB-UniRule"/>
</dbReference>
<dbReference type="GO" id="GO:0004674">
    <property type="term" value="F:protein serine/threonine kinase activity"/>
    <property type="evidence" value="ECO:0007669"/>
    <property type="project" value="UniProtKB-KW"/>
</dbReference>
<dbReference type="InterPro" id="IPR017441">
    <property type="entry name" value="Protein_kinase_ATP_BS"/>
</dbReference>
<keyword evidence="7" id="KW-0175">Coiled coil</keyword>
<evidence type="ECO:0000256" key="1">
    <source>
        <dbReference type="ARBA" id="ARBA00022527"/>
    </source>
</evidence>
<dbReference type="InterPro" id="IPR000719">
    <property type="entry name" value="Prot_kinase_dom"/>
</dbReference>
<evidence type="ECO:0000256" key="7">
    <source>
        <dbReference type="ARBA" id="ARBA00023054"/>
    </source>
</evidence>
<keyword evidence="5 11" id="KW-0418">Kinase</keyword>
<dbReference type="GO" id="GO:0046872">
    <property type="term" value="F:metal ion binding"/>
    <property type="evidence" value="ECO:0007669"/>
    <property type="project" value="UniProtKB-KW"/>
</dbReference>
<dbReference type="SUPFAM" id="SSF56112">
    <property type="entry name" value="Protein kinase-like (PK-like)"/>
    <property type="match status" value="1"/>
</dbReference>
<evidence type="ECO:0000256" key="6">
    <source>
        <dbReference type="ARBA" id="ARBA00022840"/>
    </source>
</evidence>
<dbReference type="InterPro" id="IPR043969">
    <property type="entry name" value="MAP3K_PH"/>
</dbReference>
<evidence type="ECO:0000256" key="5">
    <source>
        <dbReference type="ARBA" id="ARBA00022777"/>
    </source>
</evidence>
<dbReference type="Pfam" id="PF00069">
    <property type="entry name" value="Pkinase"/>
    <property type="match status" value="1"/>
</dbReference>
<dbReference type="AlphaFoldDB" id="A0A1W0XE33"/>
<feature type="region of interest" description="Disordered" evidence="9">
    <location>
        <begin position="1096"/>
        <end position="1123"/>
    </location>
</feature>
<keyword evidence="1" id="KW-0723">Serine/threonine-protein kinase</keyword>
<dbReference type="Gene3D" id="1.10.510.10">
    <property type="entry name" value="Transferase(Phosphotransferase) domain 1"/>
    <property type="match status" value="1"/>
</dbReference>
<dbReference type="InterPro" id="IPR046873">
    <property type="entry name" value="HisK-N-like"/>
</dbReference>
<accession>A0A1W0XE33</accession>
<reference evidence="12" key="1">
    <citation type="submission" date="2017-01" db="EMBL/GenBank/DDBJ databases">
        <title>Comparative genomics of anhydrobiosis in the tardigrade Hypsibius dujardini.</title>
        <authorList>
            <person name="Yoshida Y."/>
            <person name="Koutsovoulos G."/>
            <person name="Laetsch D."/>
            <person name="Stevens L."/>
            <person name="Kumar S."/>
            <person name="Horikawa D."/>
            <person name="Ishino K."/>
            <person name="Komine S."/>
            <person name="Tomita M."/>
            <person name="Blaxter M."/>
            <person name="Arakawa K."/>
        </authorList>
    </citation>
    <scope>NUCLEOTIDE SEQUENCE [LARGE SCALE GENOMIC DNA]</scope>
    <source>
        <strain evidence="12">Z151</strain>
    </source>
</reference>
<evidence type="ECO:0000256" key="4">
    <source>
        <dbReference type="ARBA" id="ARBA00022741"/>
    </source>
</evidence>
<evidence type="ECO:0000256" key="3">
    <source>
        <dbReference type="ARBA" id="ARBA00022723"/>
    </source>
</evidence>